<protein>
    <submittedName>
        <fullName evidence="1">Uncharacterized protein</fullName>
    </submittedName>
</protein>
<accession>A0A3B1AWH9</accession>
<dbReference type="EMBL" id="UOFT01000055">
    <property type="protein sequence ID" value="VAW97186.1"/>
    <property type="molecule type" value="Genomic_DNA"/>
</dbReference>
<organism evidence="1">
    <name type="scientific">hydrothermal vent metagenome</name>
    <dbReference type="NCBI Taxonomy" id="652676"/>
    <lineage>
        <taxon>unclassified sequences</taxon>
        <taxon>metagenomes</taxon>
        <taxon>ecological metagenomes</taxon>
    </lineage>
</organism>
<gene>
    <name evidence="1" type="ORF">MNBD_GAMMA23-1299</name>
</gene>
<reference evidence="1" key="1">
    <citation type="submission" date="2018-06" db="EMBL/GenBank/DDBJ databases">
        <authorList>
            <person name="Zhirakovskaya E."/>
        </authorList>
    </citation>
    <scope>NUCLEOTIDE SEQUENCE</scope>
</reference>
<name>A0A3B1AWH9_9ZZZZ</name>
<proteinExistence type="predicted"/>
<sequence>MSNKKCHNCRVVDSVHRKDEGRSKLVWAFGPNDDDGLQMHFIYCRACGFVNVYKPGWFGNIKFNSCMDAREVYNAYQNGQMRREEMGIFAGKIQQALIEDGILPSDWEIV</sequence>
<dbReference type="AlphaFoldDB" id="A0A3B1AWH9"/>
<evidence type="ECO:0000313" key="1">
    <source>
        <dbReference type="EMBL" id="VAW97186.1"/>
    </source>
</evidence>